<dbReference type="InterPro" id="IPR037171">
    <property type="entry name" value="NagB/RpiA_transferase-like"/>
</dbReference>
<dbReference type="GO" id="GO:0006098">
    <property type="term" value="P:pentose-phosphate shunt"/>
    <property type="evidence" value="ECO:0007669"/>
    <property type="project" value="InterPro"/>
</dbReference>
<organism evidence="9 10">
    <name type="scientific">Brumicola blandensis</name>
    <dbReference type="NCBI Taxonomy" id="3075611"/>
    <lineage>
        <taxon>Bacteria</taxon>
        <taxon>Pseudomonadati</taxon>
        <taxon>Pseudomonadota</taxon>
        <taxon>Gammaproteobacteria</taxon>
        <taxon>Alteromonadales</taxon>
        <taxon>Alteromonadaceae</taxon>
        <taxon>Brumicola</taxon>
    </lineage>
</organism>
<dbReference type="GO" id="GO:0005975">
    <property type="term" value="P:carbohydrate metabolic process"/>
    <property type="evidence" value="ECO:0007669"/>
    <property type="project" value="UniProtKB-UniRule"/>
</dbReference>
<evidence type="ECO:0000256" key="4">
    <source>
        <dbReference type="ARBA" id="ARBA00010662"/>
    </source>
</evidence>
<reference evidence="9 10" key="1">
    <citation type="submission" date="2023-09" db="EMBL/GenBank/DDBJ databases">
        <authorList>
            <person name="Rey-Velasco X."/>
        </authorList>
    </citation>
    <scope>NUCLEOTIDE SEQUENCE [LARGE SCALE GENOMIC DNA]</scope>
    <source>
        <strain evidence="9 10">W409</strain>
    </source>
</reference>
<dbReference type="NCBIfam" id="TIGR01198">
    <property type="entry name" value="pgl"/>
    <property type="match status" value="1"/>
</dbReference>
<dbReference type="RefSeq" id="WP_311360583.1">
    <property type="nucleotide sequence ID" value="NZ_JAVRIE010000001.1"/>
</dbReference>
<dbReference type="AlphaFoldDB" id="A0AAW8QYY5"/>
<accession>A0AAW8QYY5</accession>
<comment type="function">
    <text evidence="2 7">Hydrolysis of 6-phosphogluconolactone to 6-phosphogluconate.</text>
</comment>
<evidence type="ECO:0000256" key="5">
    <source>
        <dbReference type="ARBA" id="ARBA00013198"/>
    </source>
</evidence>
<dbReference type="InterPro" id="IPR006148">
    <property type="entry name" value="Glc/Gal-6P_isomerase"/>
</dbReference>
<dbReference type="PANTHER" id="PTHR11054">
    <property type="entry name" value="6-PHOSPHOGLUCONOLACTONASE"/>
    <property type="match status" value="1"/>
</dbReference>
<sequence length="230" mass="24922">MSLHTHTFTSADELVSVFSQRIADTLKQAISEKGKASLVVSGGSTPLPLFKALCSRPVDWSKVTITLADERWVDNQDAASNEKLVRENLLQDKAAAARFVALKTQHDNAEDGVDELTRTFEDVGLPFDIVILGMGEDGHTASLFPCSAQVEAGLDLNSPAMLIATQPTTAPHQRMSFTLKALVSSAHVFLHLTGQKKLDVLNDAIENASELEKPIKAVCDKATVELMWAP</sequence>
<dbReference type="CDD" id="cd01400">
    <property type="entry name" value="6PGL"/>
    <property type="match status" value="1"/>
</dbReference>
<dbReference type="GO" id="GO:0017057">
    <property type="term" value="F:6-phosphogluconolactonase activity"/>
    <property type="evidence" value="ECO:0007669"/>
    <property type="project" value="UniProtKB-UniRule"/>
</dbReference>
<proteinExistence type="inferred from homology"/>
<evidence type="ECO:0000256" key="1">
    <source>
        <dbReference type="ARBA" id="ARBA00000832"/>
    </source>
</evidence>
<keyword evidence="7 9" id="KW-0378">Hydrolase</keyword>
<dbReference type="SUPFAM" id="SSF100950">
    <property type="entry name" value="NagB/RpiA/CoA transferase-like"/>
    <property type="match status" value="1"/>
</dbReference>
<protein>
    <recommendedName>
        <fullName evidence="6 7">6-phosphogluconolactonase</fullName>
        <shortName evidence="7">6PGL</shortName>
        <ecNumber evidence="5 7">3.1.1.31</ecNumber>
    </recommendedName>
</protein>
<dbReference type="Gene3D" id="3.40.50.1360">
    <property type="match status" value="1"/>
</dbReference>
<gene>
    <name evidence="7 9" type="primary">pgl</name>
    <name evidence="9" type="ORF">RM544_04600</name>
</gene>
<feature type="domain" description="Glucosamine/galactosamine-6-phosphate isomerase" evidence="8">
    <location>
        <begin position="10"/>
        <end position="228"/>
    </location>
</feature>
<name>A0AAW8QYY5_9ALTE</name>
<keyword evidence="10" id="KW-1185">Reference proteome</keyword>
<dbReference type="InterPro" id="IPR005900">
    <property type="entry name" value="6-phosphogluconolactonase_DevB"/>
</dbReference>
<dbReference type="PANTHER" id="PTHR11054:SF0">
    <property type="entry name" value="6-PHOSPHOGLUCONOLACTONASE"/>
    <property type="match status" value="1"/>
</dbReference>
<dbReference type="EC" id="3.1.1.31" evidence="5 7"/>
<comment type="similarity">
    <text evidence="4 7">Belongs to the glucosamine/galactosamine-6-phosphate isomerase family. 6-phosphogluconolactonase subfamily.</text>
</comment>
<dbReference type="InterPro" id="IPR039104">
    <property type="entry name" value="6PGL"/>
</dbReference>
<dbReference type="Pfam" id="PF01182">
    <property type="entry name" value="Glucosamine_iso"/>
    <property type="match status" value="1"/>
</dbReference>
<evidence type="ECO:0000313" key="10">
    <source>
        <dbReference type="Proteomes" id="UP001249020"/>
    </source>
</evidence>
<evidence type="ECO:0000256" key="2">
    <source>
        <dbReference type="ARBA" id="ARBA00002681"/>
    </source>
</evidence>
<dbReference type="Proteomes" id="UP001249020">
    <property type="component" value="Unassembled WGS sequence"/>
</dbReference>
<evidence type="ECO:0000256" key="3">
    <source>
        <dbReference type="ARBA" id="ARBA00004961"/>
    </source>
</evidence>
<evidence type="ECO:0000259" key="8">
    <source>
        <dbReference type="Pfam" id="PF01182"/>
    </source>
</evidence>
<evidence type="ECO:0000313" key="9">
    <source>
        <dbReference type="EMBL" id="MDT0581810.1"/>
    </source>
</evidence>
<evidence type="ECO:0000256" key="6">
    <source>
        <dbReference type="ARBA" id="ARBA00020337"/>
    </source>
</evidence>
<dbReference type="EMBL" id="JAVRIE010000001">
    <property type="protein sequence ID" value="MDT0581810.1"/>
    <property type="molecule type" value="Genomic_DNA"/>
</dbReference>
<evidence type="ECO:0000256" key="7">
    <source>
        <dbReference type="RuleBase" id="RU365095"/>
    </source>
</evidence>
<comment type="caution">
    <text evidence="9">The sequence shown here is derived from an EMBL/GenBank/DDBJ whole genome shotgun (WGS) entry which is preliminary data.</text>
</comment>
<comment type="pathway">
    <text evidence="3 7">Carbohydrate degradation; pentose phosphate pathway; D-ribulose 5-phosphate from D-glucose 6-phosphate (oxidative stage): step 2/3.</text>
</comment>
<comment type="catalytic activity">
    <reaction evidence="1 7">
        <text>6-phospho-D-glucono-1,5-lactone + H2O = 6-phospho-D-gluconate + H(+)</text>
        <dbReference type="Rhea" id="RHEA:12556"/>
        <dbReference type="ChEBI" id="CHEBI:15377"/>
        <dbReference type="ChEBI" id="CHEBI:15378"/>
        <dbReference type="ChEBI" id="CHEBI:57955"/>
        <dbReference type="ChEBI" id="CHEBI:58759"/>
        <dbReference type="EC" id="3.1.1.31"/>
    </reaction>
</comment>